<dbReference type="NCBIfam" id="TIGR01840">
    <property type="entry name" value="esterase_phb"/>
    <property type="match status" value="1"/>
</dbReference>
<protein>
    <recommendedName>
        <fullName evidence="6">PHB depolymerase esterase</fullName>
    </recommendedName>
</protein>
<dbReference type="Proteomes" id="UP000190750">
    <property type="component" value="Unassembled WGS sequence"/>
</dbReference>
<dbReference type="PANTHER" id="PTHR43037">
    <property type="entry name" value="UNNAMED PRODUCT-RELATED"/>
    <property type="match status" value="1"/>
</dbReference>
<keyword evidence="1" id="KW-0732">Signal</keyword>
<evidence type="ECO:0000256" key="3">
    <source>
        <dbReference type="SAM" id="MobiDB-lite"/>
    </source>
</evidence>
<evidence type="ECO:0000256" key="1">
    <source>
        <dbReference type="ARBA" id="ARBA00022729"/>
    </source>
</evidence>
<dbReference type="InterPro" id="IPR050955">
    <property type="entry name" value="Plant_Biomass_Hydrol_Est"/>
</dbReference>
<feature type="compositionally biased region" description="Low complexity" evidence="3">
    <location>
        <begin position="37"/>
        <end position="51"/>
    </location>
</feature>
<dbReference type="GO" id="GO:0016787">
    <property type="term" value="F:hydrolase activity"/>
    <property type="evidence" value="ECO:0007669"/>
    <property type="project" value="UniProtKB-KW"/>
</dbReference>
<gene>
    <name evidence="4" type="ORF">RF819_16100</name>
</gene>
<dbReference type="Gene3D" id="3.40.50.1820">
    <property type="entry name" value="alpha/beta hydrolase"/>
    <property type="match status" value="1"/>
</dbReference>
<dbReference type="InterPro" id="IPR029058">
    <property type="entry name" value="AB_hydrolase_fold"/>
</dbReference>
<dbReference type="OrthoDB" id="9767239at2"/>
<name>A0A1T1AVB9_RHOFE</name>
<keyword evidence="2" id="KW-0378">Hydrolase</keyword>
<comment type="caution">
    <text evidence="4">The sequence shown here is derived from an EMBL/GenBank/DDBJ whole genome shotgun (WGS) entry which is preliminary data.</text>
</comment>
<dbReference type="SUPFAM" id="SSF53474">
    <property type="entry name" value="alpha/beta-Hydrolases"/>
    <property type="match status" value="2"/>
</dbReference>
<feature type="region of interest" description="Disordered" evidence="3">
    <location>
        <begin position="35"/>
        <end position="54"/>
    </location>
</feature>
<reference evidence="4 5" key="1">
    <citation type="submission" date="2017-01" db="EMBL/GenBank/DDBJ databases">
        <title>Genome sequencing of Rhodoferax fermentans JCM 7819.</title>
        <authorList>
            <person name="Kim Y.J."/>
            <person name="Farh M.E.-A."/>
            <person name="Yang D.-C."/>
        </authorList>
    </citation>
    <scope>NUCLEOTIDE SEQUENCE [LARGE SCALE GENOMIC DNA]</scope>
    <source>
        <strain evidence="4 5">JCM 7819</strain>
    </source>
</reference>
<evidence type="ECO:0000256" key="2">
    <source>
        <dbReference type="ARBA" id="ARBA00022801"/>
    </source>
</evidence>
<dbReference type="GO" id="GO:0005576">
    <property type="term" value="C:extracellular region"/>
    <property type="evidence" value="ECO:0007669"/>
    <property type="project" value="InterPro"/>
</dbReference>
<dbReference type="EMBL" id="MTJN01000002">
    <property type="protein sequence ID" value="OOV08040.1"/>
    <property type="molecule type" value="Genomic_DNA"/>
</dbReference>
<proteinExistence type="predicted"/>
<dbReference type="PANTHER" id="PTHR43037:SF1">
    <property type="entry name" value="BLL1128 PROTEIN"/>
    <property type="match status" value="1"/>
</dbReference>
<dbReference type="RefSeq" id="WP_078365906.1">
    <property type="nucleotide sequence ID" value="NZ_MTJN01000002.1"/>
</dbReference>
<evidence type="ECO:0008006" key="6">
    <source>
        <dbReference type="Google" id="ProtNLM"/>
    </source>
</evidence>
<organism evidence="4 5">
    <name type="scientific">Rhodoferax fermentans</name>
    <dbReference type="NCBI Taxonomy" id="28066"/>
    <lineage>
        <taxon>Bacteria</taxon>
        <taxon>Pseudomonadati</taxon>
        <taxon>Pseudomonadota</taxon>
        <taxon>Betaproteobacteria</taxon>
        <taxon>Burkholderiales</taxon>
        <taxon>Comamonadaceae</taxon>
        <taxon>Rhodoferax</taxon>
    </lineage>
</organism>
<sequence>MNNTLHKLLHQASQLTQSGRLAEATAAIQRLLHGKRPGAAPVPSASPAAAPDVRDGGVIEVNTAGTAKLSQGEFISGSHSHQQLTRRYKLYVPAGHLGESLPLVVMLHGCKQNPDDFAAGTGMNQRAQAQGFFVLYPEQAADANPSACWNWFQHQHQQRGAGEPALIASLTLDIIAQYGIDAQRVYVAGLSAGGAMAAVLAVAYPDIFAAVGVHSGLPAGAASNVAQALMVMKRGRTSATPATSAISLPTIVFHGDADSTVHPHNGEQLVASARGQAPGQPQVEHGLSAQGQAYTRTIWPAQPGQAAVEYWQLHGAGHAWSGGRAEGSFTNPQGVDASAEMLRFFWSQRSGN</sequence>
<evidence type="ECO:0000313" key="5">
    <source>
        <dbReference type="Proteomes" id="UP000190750"/>
    </source>
</evidence>
<accession>A0A1T1AVB9</accession>
<dbReference type="Pfam" id="PF10503">
    <property type="entry name" value="Esterase_PHB"/>
    <property type="match status" value="1"/>
</dbReference>
<evidence type="ECO:0000313" key="4">
    <source>
        <dbReference type="EMBL" id="OOV08040.1"/>
    </source>
</evidence>
<dbReference type="STRING" id="28066.RF819_16100"/>
<dbReference type="InterPro" id="IPR010126">
    <property type="entry name" value="Esterase_phb"/>
</dbReference>
<dbReference type="AlphaFoldDB" id="A0A1T1AVB9"/>
<keyword evidence="5" id="KW-1185">Reference proteome</keyword>